<sequence length="300" mass="33819">MPPRSRKPRNDPAITALERGVLEAVKDKKHGLTDAEILAALPQEADQNKRAIAYNSLLSKGKLQLLRRALDREPLYAPAKAEVTKLAGLRLNINETALYKLIEESNNKGIWSRDLRRCLNLPKVQLEKALKDLESRKLVKTVKSVSQANKKIYMLYNIQPAPELSGGPWFNENHDYDTECIRIIYQQVTALVKDKPNLTSKEICEKLNDSGLLNEKLTNDNVEQLLGTMVYDSMIAEQKKQLSDGTTKVTYYKSTPVPTHNALTETPCGLCPVISQCRPGGEVSPENCIYIDQWLQGMDW</sequence>
<dbReference type="GO" id="GO:0005654">
    <property type="term" value="C:nucleoplasm"/>
    <property type="evidence" value="ECO:0007669"/>
    <property type="project" value="UniProtKB-ARBA"/>
</dbReference>
<organism evidence="7 8">
    <name type="scientific">Rhodosorus marinus</name>
    <dbReference type="NCBI Taxonomy" id="101924"/>
    <lineage>
        <taxon>Eukaryota</taxon>
        <taxon>Rhodophyta</taxon>
        <taxon>Stylonematophyceae</taxon>
        <taxon>Stylonematales</taxon>
        <taxon>Stylonemataceae</taxon>
        <taxon>Rhodosorus</taxon>
    </lineage>
</organism>
<comment type="caution">
    <text evidence="7">The sequence shown here is derived from an EMBL/GenBank/DDBJ whole genome shotgun (WGS) entry which is preliminary data.</text>
</comment>
<evidence type="ECO:0000256" key="6">
    <source>
        <dbReference type="PIRNR" id="PIRNR028763"/>
    </source>
</evidence>
<evidence type="ECO:0000256" key="3">
    <source>
        <dbReference type="ARBA" id="ARBA00022478"/>
    </source>
</evidence>
<accession>A0AAV8V1P6</accession>
<gene>
    <name evidence="7" type="ORF">NDN08_005480</name>
</gene>
<evidence type="ECO:0000256" key="2">
    <source>
        <dbReference type="ARBA" id="ARBA00011038"/>
    </source>
</evidence>
<comment type="subcellular location">
    <subcellularLocation>
        <location evidence="1 6">Nucleus</location>
    </subcellularLocation>
</comment>
<dbReference type="InterPro" id="IPR007832">
    <property type="entry name" value="RNA_pol_Rpc34"/>
</dbReference>
<dbReference type="GO" id="GO:0005666">
    <property type="term" value="C:RNA polymerase III complex"/>
    <property type="evidence" value="ECO:0007669"/>
    <property type="project" value="UniProtKB-UniRule"/>
</dbReference>
<keyword evidence="5 6" id="KW-0539">Nucleus</keyword>
<evidence type="ECO:0000256" key="4">
    <source>
        <dbReference type="ARBA" id="ARBA00023163"/>
    </source>
</evidence>
<reference evidence="7 8" key="1">
    <citation type="journal article" date="2023" name="Nat. Commun.">
        <title>Origin of minicircular mitochondrial genomes in red algae.</title>
        <authorList>
            <person name="Lee Y."/>
            <person name="Cho C.H."/>
            <person name="Lee Y.M."/>
            <person name="Park S.I."/>
            <person name="Yang J.H."/>
            <person name="West J.A."/>
            <person name="Bhattacharya D."/>
            <person name="Yoon H.S."/>
        </authorList>
    </citation>
    <scope>NUCLEOTIDE SEQUENCE [LARGE SCALE GENOMIC DNA]</scope>
    <source>
        <strain evidence="7 8">CCMP1338</strain>
        <tissue evidence="7">Whole cell</tissue>
    </source>
</reference>
<name>A0AAV8V1P6_9RHOD</name>
<dbReference type="AlphaFoldDB" id="A0AAV8V1P6"/>
<protein>
    <recommendedName>
        <fullName evidence="6">DNA-directed RNA polymerase III subunit RPC6</fullName>
        <shortName evidence="6">RNA polymerase III subunit C6</shortName>
    </recommendedName>
</protein>
<dbReference type="PIRSF" id="PIRSF028763">
    <property type="entry name" value="RNA_pol_Rpc34"/>
    <property type="match status" value="1"/>
</dbReference>
<comment type="similarity">
    <text evidence="2 6">Belongs to the eukaryotic RPC34/RPC39 RNA polymerase subunit family.</text>
</comment>
<dbReference type="PANTHER" id="PTHR12780">
    <property type="entry name" value="RNA POLYMERASE III DNA DIRECTED , 39KD SUBUNIT-RELATED"/>
    <property type="match status" value="1"/>
</dbReference>
<dbReference type="SUPFAM" id="SSF46785">
    <property type="entry name" value="Winged helix' DNA-binding domain"/>
    <property type="match status" value="2"/>
</dbReference>
<evidence type="ECO:0000313" key="7">
    <source>
        <dbReference type="EMBL" id="KAJ8908775.1"/>
    </source>
</evidence>
<dbReference type="InterPro" id="IPR036390">
    <property type="entry name" value="WH_DNA-bd_sf"/>
</dbReference>
<dbReference type="Proteomes" id="UP001157974">
    <property type="component" value="Unassembled WGS sequence"/>
</dbReference>
<evidence type="ECO:0000256" key="1">
    <source>
        <dbReference type="ARBA" id="ARBA00004123"/>
    </source>
</evidence>
<dbReference type="Gene3D" id="1.10.10.10">
    <property type="entry name" value="Winged helix-like DNA-binding domain superfamily/Winged helix DNA-binding domain"/>
    <property type="match status" value="2"/>
</dbReference>
<dbReference type="InterPro" id="IPR016049">
    <property type="entry name" value="RNA_pol_Rpc34-like"/>
</dbReference>
<dbReference type="GO" id="GO:0006383">
    <property type="term" value="P:transcription by RNA polymerase III"/>
    <property type="evidence" value="ECO:0007669"/>
    <property type="project" value="UniProtKB-UniRule"/>
</dbReference>
<proteinExistence type="inferred from homology"/>
<keyword evidence="3 6" id="KW-0240">DNA-directed RNA polymerase</keyword>
<evidence type="ECO:0000256" key="5">
    <source>
        <dbReference type="ARBA" id="ARBA00023242"/>
    </source>
</evidence>
<keyword evidence="4 6" id="KW-0804">Transcription</keyword>
<comment type="function">
    <text evidence="6">DNA-dependent RNA polymerase catalyzes the transcription of DNA into RNA using the four ribonucleoside triphosphates as substrates. Specific peripheric component of RNA polymerase III which synthesizes small RNAs, such as 5S rRNA and tRNAs.</text>
</comment>
<evidence type="ECO:0000313" key="8">
    <source>
        <dbReference type="Proteomes" id="UP001157974"/>
    </source>
</evidence>
<dbReference type="FunFam" id="1.10.10.10:FF:000116">
    <property type="entry name" value="DNA-directed RNA polymerase III subunit RPC6"/>
    <property type="match status" value="1"/>
</dbReference>
<dbReference type="Pfam" id="PF05158">
    <property type="entry name" value="RNA_pol_Rpc34"/>
    <property type="match status" value="2"/>
</dbReference>
<dbReference type="InterPro" id="IPR036388">
    <property type="entry name" value="WH-like_DNA-bd_sf"/>
</dbReference>
<keyword evidence="8" id="KW-1185">Reference proteome</keyword>
<dbReference type="EMBL" id="JAMWBK010000001">
    <property type="protein sequence ID" value="KAJ8908775.1"/>
    <property type="molecule type" value="Genomic_DNA"/>
</dbReference>
<dbReference type="GO" id="GO:0005737">
    <property type="term" value="C:cytoplasm"/>
    <property type="evidence" value="ECO:0007669"/>
    <property type="project" value="UniProtKB-ARBA"/>
</dbReference>